<evidence type="ECO:0000259" key="5">
    <source>
        <dbReference type="Pfam" id="PF00487"/>
    </source>
</evidence>
<evidence type="ECO:0000256" key="2">
    <source>
        <dbReference type="ARBA" id="ARBA00008749"/>
    </source>
</evidence>
<dbReference type="PANTHER" id="PTHR19353">
    <property type="entry name" value="FATTY ACID DESATURASE 2"/>
    <property type="match status" value="1"/>
</dbReference>
<dbReference type="GO" id="GO:0016020">
    <property type="term" value="C:membrane"/>
    <property type="evidence" value="ECO:0007669"/>
    <property type="project" value="TreeGrafter"/>
</dbReference>
<comment type="cofactor">
    <cofactor evidence="1">
        <name>Fe(2+)</name>
        <dbReference type="ChEBI" id="CHEBI:29033"/>
    </cofactor>
</comment>
<dbReference type="Proteomes" id="UP000248857">
    <property type="component" value="Unassembled WGS sequence"/>
</dbReference>
<reference evidence="6 7" key="1">
    <citation type="journal article" date="2018" name="Sci. Rep.">
        <title>A novel species of the marine cyanobacterium Acaryochloris with a unique pigment content and lifestyle.</title>
        <authorList>
            <person name="Partensky F."/>
            <person name="Six C."/>
            <person name="Ratin M."/>
            <person name="Garczarek L."/>
            <person name="Vaulot D."/>
            <person name="Probert I."/>
            <person name="Calteau A."/>
            <person name="Gourvil P."/>
            <person name="Marie D."/>
            <person name="Grebert T."/>
            <person name="Bouchier C."/>
            <person name="Le Panse S."/>
            <person name="Gachenot M."/>
            <person name="Rodriguez F."/>
            <person name="Garrido J.L."/>
        </authorList>
    </citation>
    <scope>NUCLEOTIDE SEQUENCE [LARGE SCALE GENOMIC DNA]</scope>
    <source>
        <strain evidence="6 7">RCC1774</strain>
    </source>
</reference>
<dbReference type="CDD" id="cd03506">
    <property type="entry name" value="Delta6-FADS-like"/>
    <property type="match status" value="1"/>
</dbReference>
<feature type="transmembrane region" description="Helical" evidence="4">
    <location>
        <begin position="161"/>
        <end position="179"/>
    </location>
</feature>
<feature type="transmembrane region" description="Helical" evidence="4">
    <location>
        <begin position="41"/>
        <end position="61"/>
    </location>
</feature>
<accession>A0A2W1JMJ9</accession>
<organism evidence="6 7">
    <name type="scientific">Acaryochloris thomasi RCC1774</name>
    <dbReference type="NCBI Taxonomy" id="1764569"/>
    <lineage>
        <taxon>Bacteria</taxon>
        <taxon>Bacillati</taxon>
        <taxon>Cyanobacteriota</taxon>
        <taxon>Cyanophyceae</taxon>
        <taxon>Acaryochloridales</taxon>
        <taxon>Acaryochloridaceae</taxon>
        <taxon>Acaryochloris</taxon>
        <taxon>Acaryochloris thomasi</taxon>
    </lineage>
</organism>
<feature type="transmembrane region" description="Helical" evidence="4">
    <location>
        <begin position="204"/>
        <end position="224"/>
    </location>
</feature>
<keyword evidence="3" id="KW-0408">Iron</keyword>
<feature type="domain" description="Fatty acid desaturase" evidence="5">
    <location>
        <begin position="70"/>
        <end position="338"/>
    </location>
</feature>
<dbReference type="PANTHER" id="PTHR19353:SF19">
    <property type="entry name" value="DELTA(5) FATTY ACID DESATURASE C-RELATED"/>
    <property type="match status" value="1"/>
</dbReference>
<dbReference type="RefSeq" id="WP_110988953.1">
    <property type="nucleotide sequence ID" value="NZ_CAWNWM010000035.1"/>
</dbReference>
<evidence type="ECO:0000313" key="7">
    <source>
        <dbReference type="Proteomes" id="UP000248857"/>
    </source>
</evidence>
<comment type="similarity">
    <text evidence="2">Belongs to the fatty acid desaturase type 2 family.</text>
</comment>
<evidence type="ECO:0000256" key="4">
    <source>
        <dbReference type="SAM" id="Phobius"/>
    </source>
</evidence>
<dbReference type="EC" id="1.14.19.-" evidence="6"/>
<dbReference type="OrthoDB" id="104711at2"/>
<evidence type="ECO:0000313" key="6">
    <source>
        <dbReference type="EMBL" id="PZD70501.1"/>
    </source>
</evidence>
<keyword evidence="4" id="KW-0472">Membrane</keyword>
<comment type="caution">
    <text evidence="6">The sequence shown here is derived from an EMBL/GenBank/DDBJ whole genome shotgun (WGS) entry which is preliminary data.</text>
</comment>
<dbReference type="Pfam" id="PF00487">
    <property type="entry name" value="FA_desaturase"/>
    <property type="match status" value="1"/>
</dbReference>
<gene>
    <name evidence="6" type="primary">desA3_2</name>
    <name evidence="6" type="ORF">C1752_11503</name>
</gene>
<dbReference type="EMBL" id="PQWO01000035">
    <property type="protein sequence ID" value="PZD70501.1"/>
    <property type="molecule type" value="Genomic_DNA"/>
</dbReference>
<keyword evidence="4" id="KW-0812">Transmembrane</keyword>
<keyword evidence="7" id="KW-1185">Reference proteome</keyword>
<sequence>MSNSQPKVAFAQRSEFRQALRQRVDSYFSSNNIRPNDNPAMYFKSAVIYSWVLGSWAFVLWGPSNIPLKILGCIALGFGLAGFGMSVGHDANHGSYSKNPLINRFFSYTHDFIGVSSFLWRFRHNKLHHIYTNLKGLDVEIQGDGAVRLSPNENRRWHHQYQQYFIWFLYPLIPFYWFLGDTRRFIFSGSYLGHPIPKPKASDIFDFVVPRIVSFAFFFIIPAWQGYSFIEIFVGLSISHMVYGLIVVSIFMLAHVVESVDYPDIDYSTNKVDDEWAILQVKTSADFAPDNAFLNWYLGGLNYQTIHHLFPDVCHIHYPKLAPIVAEVCEEYGIQYNVYDTFGSAIASNYRWLRRLGQPVEIPAAVA</sequence>
<evidence type="ECO:0000256" key="3">
    <source>
        <dbReference type="ARBA" id="ARBA00023004"/>
    </source>
</evidence>
<keyword evidence="6" id="KW-0560">Oxidoreductase</keyword>
<dbReference type="InterPro" id="IPR012171">
    <property type="entry name" value="Fatty_acid_desaturase"/>
</dbReference>
<dbReference type="PIRSF" id="PIRSF015921">
    <property type="entry name" value="FA_sphinglp_des"/>
    <property type="match status" value="1"/>
</dbReference>
<dbReference type="GO" id="GO:0008610">
    <property type="term" value="P:lipid biosynthetic process"/>
    <property type="evidence" value="ECO:0007669"/>
    <property type="project" value="UniProtKB-ARBA"/>
</dbReference>
<protein>
    <submittedName>
        <fullName evidence="6">NADPH-dependent stearoyl-CoA 9-desaturase</fullName>
        <ecNumber evidence="6">1.14.19.-</ecNumber>
    </submittedName>
</protein>
<feature type="transmembrane region" description="Helical" evidence="4">
    <location>
        <begin position="68"/>
        <end position="87"/>
    </location>
</feature>
<proteinExistence type="inferred from homology"/>
<dbReference type="AlphaFoldDB" id="A0A2W1JMJ9"/>
<name>A0A2W1JMJ9_9CYAN</name>
<dbReference type="InterPro" id="IPR005804">
    <property type="entry name" value="FA_desaturase_dom"/>
</dbReference>
<evidence type="ECO:0000256" key="1">
    <source>
        <dbReference type="ARBA" id="ARBA00001954"/>
    </source>
</evidence>
<feature type="transmembrane region" description="Helical" evidence="4">
    <location>
        <begin position="230"/>
        <end position="254"/>
    </location>
</feature>
<keyword evidence="4" id="KW-1133">Transmembrane helix</keyword>
<dbReference type="GO" id="GO:0016717">
    <property type="term" value="F:oxidoreductase activity, acting on paired donors, with oxidation of a pair of donors resulting in the reduction of molecular oxygen to two molecules of water"/>
    <property type="evidence" value="ECO:0007669"/>
    <property type="project" value="TreeGrafter"/>
</dbReference>